<dbReference type="CDD" id="cd03058">
    <property type="entry name" value="GST_N_Tau"/>
    <property type="match status" value="1"/>
</dbReference>
<evidence type="ECO:0000259" key="5">
    <source>
        <dbReference type="PROSITE" id="PS50404"/>
    </source>
</evidence>
<dbReference type="InterPro" id="IPR036249">
    <property type="entry name" value="Thioredoxin-like_sf"/>
</dbReference>
<dbReference type="AlphaFoldDB" id="A0A803QER3"/>
<evidence type="ECO:0000256" key="2">
    <source>
        <dbReference type="ARBA" id="ARBA00022679"/>
    </source>
</evidence>
<dbReference type="InterPro" id="IPR045074">
    <property type="entry name" value="GST_C_Tau"/>
</dbReference>
<dbReference type="EMBL" id="UZAU01000772">
    <property type="status" value="NOT_ANNOTATED_CDS"/>
    <property type="molecule type" value="Genomic_DNA"/>
</dbReference>
<feature type="domain" description="GST N-terminal" evidence="5">
    <location>
        <begin position="7"/>
        <end position="87"/>
    </location>
</feature>
<dbReference type="InterPro" id="IPR036282">
    <property type="entry name" value="Glutathione-S-Trfase_C_sf"/>
</dbReference>
<dbReference type="InterPro" id="IPR010987">
    <property type="entry name" value="Glutathione-S-Trfase_C-like"/>
</dbReference>
<keyword evidence="8" id="KW-1185">Reference proteome</keyword>
<dbReference type="PROSITE" id="PS50405">
    <property type="entry name" value="GST_CTER"/>
    <property type="match status" value="1"/>
</dbReference>
<dbReference type="Gramene" id="evm.model.09.1532">
    <property type="protein sequence ID" value="cds.evm.model.09.1532"/>
    <property type="gene ID" value="evm.TU.09.1532"/>
</dbReference>
<dbReference type="Proteomes" id="UP000596661">
    <property type="component" value="Chromosome 9"/>
</dbReference>
<dbReference type="InterPro" id="IPR045073">
    <property type="entry name" value="Omega/Tau-like"/>
</dbReference>
<organism evidence="7 8">
    <name type="scientific">Cannabis sativa</name>
    <name type="common">Hemp</name>
    <name type="synonym">Marijuana</name>
    <dbReference type="NCBI Taxonomy" id="3483"/>
    <lineage>
        <taxon>Eukaryota</taxon>
        <taxon>Viridiplantae</taxon>
        <taxon>Streptophyta</taxon>
        <taxon>Embryophyta</taxon>
        <taxon>Tracheophyta</taxon>
        <taxon>Spermatophyta</taxon>
        <taxon>Magnoliopsida</taxon>
        <taxon>eudicotyledons</taxon>
        <taxon>Gunneridae</taxon>
        <taxon>Pentapetalae</taxon>
        <taxon>rosids</taxon>
        <taxon>fabids</taxon>
        <taxon>Rosales</taxon>
        <taxon>Cannabaceae</taxon>
        <taxon>Cannabis</taxon>
    </lineage>
</organism>
<evidence type="ECO:0000256" key="4">
    <source>
        <dbReference type="RuleBase" id="RU003494"/>
    </source>
</evidence>
<dbReference type="PROSITE" id="PS50404">
    <property type="entry name" value="GST_NTER"/>
    <property type="match status" value="1"/>
</dbReference>
<dbReference type="SUPFAM" id="SSF47616">
    <property type="entry name" value="GST C-terminal domain-like"/>
    <property type="match status" value="1"/>
</dbReference>
<comment type="catalytic activity">
    <reaction evidence="3">
        <text>RX + glutathione = an S-substituted glutathione + a halide anion + H(+)</text>
        <dbReference type="Rhea" id="RHEA:16437"/>
        <dbReference type="ChEBI" id="CHEBI:15378"/>
        <dbReference type="ChEBI" id="CHEBI:16042"/>
        <dbReference type="ChEBI" id="CHEBI:17792"/>
        <dbReference type="ChEBI" id="CHEBI:57925"/>
        <dbReference type="ChEBI" id="CHEBI:90779"/>
        <dbReference type="EC" id="2.5.1.18"/>
    </reaction>
</comment>
<comment type="similarity">
    <text evidence="4">Belongs to the GST superfamily.</text>
</comment>
<dbReference type="SFLD" id="SFLDS00019">
    <property type="entry name" value="Glutathione_Transferase_(cytos"/>
    <property type="match status" value="1"/>
</dbReference>
<name>A0A803QER3_CANSA</name>
<dbReference type="InterPro" id="IPR004045">
    <property type="entry name" value="Glutathione_S-Trfase_N"/>
</dbReference>
<proteinExistence type="inferred from homology"/>
<dbReference type="InterPro" id="IPR040079">
    <property type="entry name" value="Glutathione_S-Trfase"/>
</dbReference>
<dbReference type="FunFam" id="3.40.30.10:FF:000014">
    <property type="entry name" value="Tau class glutathione S-transferase"/>
    <property type="match status" value="1"/>
</dbReference>
<dbReference type="GO" id="GO:0005737">
    <property type="term" value="C:cytoplasm"/>
    <property type="evidence" value="ECO:0007669"/>
    <property type="project" value="TreeGrafter"/>
</dbReference>
<evidence type="ECO:0000256" key="3">
    <source>
        <dbReference type="ARBA" id="ARBA00047960"/>
    </source>
</evidence>
<dbReference type="PANTHER" id="PTHR11260:SF547">
    <property type="entry name" value="GLUTATHIONE S-TRANSFERASE"/>
    <property type="match status" value="1"/>
</dbReference>
<dbReference type="Gene3D" id="1.20.1050.10">
    <property type="match status" value="1"/>
</dbReference>
<dbReference type="GO" id="GO:0004364">
    <property type="term" value="F:glutathione transferase activity"/>
    <property type="evidence" value="ECO:0007669"/>
    <property type="project" value="UniProtKB-EC"/>
</dbReference>
<protein>
    <recommendedName>
        <fullName evidence="1">glutathione transferase</fullName>
        <ecNumber evidence="1">2.5.1.18</ecNumber>
    </recommendedName>
</protein>
<evidence type="ECO:0000313" key="7">
    <source>
        <dbReference type="EnsemblPlants" id="cds.evm.model.09.1532"/>
    </source>
</evidence>
<dbReference type="EnsemblPlants" id="evm.model.09.1532">
    <property type="protein sequence ID" value="cds.evm.model.09.1532"/>
    <property type="gene ID" value="evm.TU.09.1532"/>
</dbReference>
<dbReference type="SFLD" id="SFLDG00358">
    <property type="entry name" value="Main_(cytGST)"/>
    <property type="match status" value="1"/>
</dbReference>
<dbReference type="EC" id="2.5.1.18" evidence="1"/>
<dbReference type="SUPFAM" id="SSF52833">
    <property type="entry name" value="Thioredoxin-like"/>
    <property type="match status" value="1"/>
</dbReference>
<dbReference type="OMA" id="LRKMHGI"/>
<dbReference type="Gene3D" id="3.40.30.10">
    <property type="entry name" value="Glutaredoxin"/>
    <property type="match status" value="1"/>
</dbReference>
<dbReference type="GO" id="GO:0006749">
    <property type="term" value="P:glutathione metabolic process"/>
    <property type="evidence" value="ECO:0007669"/>
    <property type="project" value="InterPro"/>
</dbReference>
<reference evidence="7" key="2">
    <citation type="submission" date="2021-03" db="UniProtKB">
        <authorList>
            <consortium name="EnsemblPlants"/>
        </authorList>
    </citation>
    <scope>IDENTIFICATION</scope>
</reference>
<accession>A0A803QER3</accession>
<dbReference type="CDD" id="cd03185">
    <property type="entry name" value="GST_C_Tau"/>
    <property type="match status" value="1"/>
</dbReference>
<dbReference type="PROSITE" id="PS51354">
    <property type="entry name" value="GLUTAREDOXIN_2"/>
    <property type="match status" value="1"/>
</dbReference>
<dbReference type="Pfam" id="PF00043">
    <property type="entry name" value="GST_C"/>
    <property type="match status" value="1"/>
</dbReference>
<evidence type="ECO:0000256" key="1">
    <source>
        <dbReference type="ARBA" id="ARBA00012452"/>
    </source>
</evidence>
<feature type="domain" description="GST C-terminal" evidence="6">
    <location>
        <begin position="65"/>
        <end position="205"/>
    </location>
</feature>
<reference evidence="7" key="1">
    <citation type="submission" date="2018-11" db="EMBL/GenBank/DDBJ databases">
        <authorList>
            <person name="Grassa J C."/>
        </authorList>
    </citation>
    <scope>NUCLEOTIDE SEQUENCE [LARGE SCALE GENOMIC DNA]</scope>
</reference>
<dbReference type="PANTHER" id="PTHR11260">
    <property type="entry name" value="GLUTATHIONE S-TRANSFERASE, GST, SUPERFAMILY, GST DOMAIN CONTAINING"/>
    <property type="match status" value="1"/>
</dbReference>
<dbReference type="SFLD" id="SFLDG01152">
    <property type="entry name" value="Main.3:_Omega-_and_Tau-like"/>
    <property type="match status" value="1"/>
</dbReference>
<sequence length="213" mass="24159">MSKTSSDEVIILDCWASPFCVRVKIALNEKGIEYEAREENLFGGKSELLLNSNPIYQKVPVLLHNGKPLSESTIIVDYIDHTWNSTSPLLPSSPYDVFEAGRKIWTGQTDEAVEVAKKDFIEILKQLEELALADKAFFGGESFGYVDILAVALTSWFYTFEQFGGFKVEDHCPKLSAWINRCYQRDTVSKVSPDPIKIYEFVAMLRKKMLGIE</sequence>
<evidence type="ECO:0000259" key="6">
    <source>
        <dbReference type="PROSITE" id="PS50405"/>
    </source>
</evidence>
<keyword evidence="2" id="KW-0808">Transferase</keyword>
<evidence type="ECO:0000313" key="8">
    <source>
        <dbReference type="Proteomes" id="UP000596661"/>
    </source>
</evidence>
<dbReference type="Pfam" id="PF02798">
    <property type="entry name" value="GST_N"/>
    <property type="match status" value="1"/>
</dbReference>
<dbReference type="InterPro" id="IPR004046">
    <property type="entry name" value="GST_C"/>
</dbReference>